<dbReference type="PANTHER" id="PTHR47505">
    <property type="entry name" value="DNA UTILIZATION PROTEIN YHGH"/>
    <property type="match status" value="1"/>
</dbReference>
<gene>
    <name evidence="3" type="ORF">D8M06_04720</name>
</gene>
<feature type="domain" description="Phosphoribosyltransferase" evidence="2">
    <location>
        <begin position="183"/>
        <end position="225"/>
    </location>
</feature>
<evidence type="ECO:0000313" key="3">
    <source>
        <dbReference type="EMBL" id="RKQ35582.1"/>
    </source>
</evidence>
<dbReference type="RefSeq" id="WP_121203213.1">
    <property type="nucleotide sequence ID" value="NZ_RBZP01000002.1"/>
</dbReference>
<reference evidence="3 4" key="1">
    <citation type="journal article" date="2016" name="Int. J. Syst. Evol. Microbiol.">
        <title>Oceanobacillus halophilus sp. nov., a novel moderately halophilic bacterium from a hypersaline lake.</title>
        <authorList>
            <person name="Amoozegar M.A."/>
            <person name="Bagheri M."/>
            <person name="Makhdoumi A."/>
            <person name="Nikou M.M."/>
            <person name="Fazeli S.A.S."/>
            <person name="Schumann P."/>
            <person name="Sproer C."/>
            <person name="Sanchez-Porro C."/>
            <person name="Ventosa A."/>
        </authorList>
    </citation>
    <scope>NUCLEOTIDE SEQUENCE [LARGE SCALE GENOMIC DNA]</scope>
    <source>
        <strain evidence="3 4">DSM 23996</strain>
    </source>
</reference>
<dbReference type="Pfam" id="PF00156">
    <property type="entry name" value="Pribosyltran"/>
    <property type="match status" value="1"/>
</dbReference>
<sequence length="226" mass="26447">MNCIWCDADIIPQVNWGNLFVLEKPKLLCPVCEGKLDKIEGKRCVRCSRRSADKVCSDCQWWEEKEGERIIEFNYSIFSYNEMMKDMIAKWKYRGDYYVGEAFKHSFITAYHEKFAFLKKNAVVVPIPLSTRRLKERAFNQAKMLADFLPVETIEALCRTHGEKQSKKSRMERIYADNPFFIEESINKSVILVDDIYTTGTTLRHAAKLLRDHHCPEIYALTLVRG</sequence>
<dbReference type="InterPro" id="IPR029057">
    <property type="entry name" value="PRTase-like"/>
</dbReference>
<dbReference type="OrthoDB" id="9779910at2"/>
<dbReference type="CDD" id="cd06223">
    <property type="entry name" value="PRTases_typeI"/>
    <property type="match status" value="1"/>
</dbReference>
<comment type="caution">
    <text evidence="3">The sequence shown here is derived from an EMBL/GenBank/DDBJ whole genome shotgun (WGS) entry which is preliminary data.</text>
</comment>
<evidence type="ECO:0000313" key="4">
    <source>
        <dbReference type="Proteomes" id="UP000269301"/>
    </source>
</evidence>
<dbReference type="Gene3D" id="3.40.50.2020">
    <property type="match status" value="1"/>
</dbReference>
<dbReference type="EMBL" id="RBZP01000002">
    <property type="protein sequence ID" value="RKQ35582.1"/>
    <property type="molecule type" value="Genomic_DNA"/>
</dbReference>
<protein>
    <submittedName>
        <fullName evidence="3">ComF family protein</fullName>
    </submittedName>
</protein>
<dbReference type="PANTHER" id="PTHR47505:SF1">
    <property type="entry name" value="DNA UTILIZATION PROTEIN YHGH"/>
    <property type="match status" value="1"/>
</dbReference>
<dbReference type="InterPro" id="IPR000836">
    <property type="entry name" value="PRTase_dom"/>
</dbReference>
<dbReference type="InterPro" id="IPR051910">
    <property type="entry name" value="ComF/GntX_DNA_util-trans"/>
</dbReference>
<accession>A0A495A6W9</accession>
<dbReference type="Proteomes" id="UP000269301">
    <property type="component" value="Unassembled WGS sequence"/>
</dbReference>
<evidence type="ECO:0000259" key="2">
    <source>
        <dbReference type="Pfam" id="PF00156"/>
    </source>
</evidence>
<comment type="similarity">
    <text evidence="1">Belongs to the ComF/GntX family.</text>
</comment>
<evidence type="ECO:0000256" key="1">
    <source>
        <dbReference type="ARBA" id="ARBA00008007"/>
    </source>
</evidence>
<dbReference type="AlphaFoldDB" id="A0A495A6W9"/>
<name>A0A495A6W9_9BACI</name>
<dbReference type="SUPFAM" id="SSF53271">
    <property type="entry name" value="PRTase-like"/>
    <property type="match status" value="1"/>
</dbReference>
<organism evidence="3 4">
    <name type="scientific">Oceanobacillus halophilus</name>
    <dbReference type="NCBI Taxonomy" id="930130"/>
    <lineage>
        <taxon>Bacteria</taxon>
        <taxon>Bacillati</taxon>
        <taxon>Bacillota</taxon>
        <taxon>Bacilli</taxon>
        <taxon>Bacillales</taxon>
        <taxon>Bacillaceae</taxon>
        <taxon>Oceanobacillus</taxon>
    </lineage>
</organism>
<keyword evidence="4" id="KW-1185">Reference proteome</keyword>
<proteinExistence type="inferred from homology"/>